<dbReference type="AlphaFoldDB" id="A0A543KQ87"/>
<dbReference type="PANTHER" id="PTHR10196">
    <property type="entry name" value="SUGAR KINASE"/>
    <property type="match status" value="1"/>
</dbReference>
<sequence>MSDRDSCVLAIDQGTTSTRAIVFDREGAILSVGQKEHRQLLPRAGWVEHDASEIWASTREVIGTALGKADRTGADIAAIGITNQRETTVVWDRRTGKPVHDAIVWQDTRTTGLVSELGGEEGADRFKDVCGLPLATYFSGPKVRWILDHVDGARERAEAGELLFGTMDSWLVWNLTGGPRGGVHVTDVTNASRTMLMDLQTLDWSSEVADAMGVPLAMLPEIRSSSEVYGTSTKLGAPIAGILGDQQAAMVGQACFEPGMSKNTYGTGNFLLLNTGTDIVRSEHGLLTTVCYQLGDQDAVYALEGSIAVTGSLVQWLRDNLGIIRDAAEIEKLATKVDDNGGCYIVPAFSGLFAPHWRDDARGAIVGLTRFVDRHHIARAALEATAYQTREVMEAMDADAEVPARELRVDGGMVANDTLMQFQADILGIDVVRPQIAETTALGAAYAAGLAVGFWKNQDELVRQWSEAHRWSPRMDEAERERLFRQWRKAVTRTFDWVDEDTETAEP</sequence>
<feature type="binding site" evidence="10">
    <location>
        <position position="412"/>
    </location>
    <ligand>
        <name>ADP</name>
        <dbReference type="ChEBI" id="CHEBI:456216"/>
    </ligand>
</feature>
<evidence type="ECO:0000256" key="6">
    <source>
        <dbReference type="ARBA" id="ARBA00022798"/>
    </source>
</evidence>
<keyword evidence="5 10" id="KW-0418">Kinase</keyword>
<feature type="binding site" evidence="10">
    <location>
        <position position="86"/>
    </location>
    <ligand>
        <name>glycerol</name>
        <dbReference type="ChEBI" id="CHEBI:17754"/>
    </ligand>
</feature>
<evidence type="ECO:0000256" key="3">
    <source>
        <dbReference type="ARBA" id="ARBA00022679"/>
    </source>
</evidence>
<comment type="activity regulation">
    <text evidence="10">Inhibited by fructose 1,6-bisphosphate (FBP).</text>
</comment>
<dbReference type="SUPFAM" id="SSF53067">
    <property type="entry name" value="Actin-like ATPase domain"/>
    <property type="match status" value="2"/>
</dbReference>
<dbReference type="GO" id="GO:0004370">
    <property type="term" value="F:glycerol kinase activity"/>
    <property type="evidence" value="ECO:0007669"/>
    <property type="project" value="UniProtKB-UniRule"/>
</dbReference>
<keyword evidence="4 10" id="KW-0547">Nucleotide-binding</keyword>
<evidence type="ECO:0000256" key="9">
    <source>
        <dbReference type="ARBA" id="ARBA00054633"/>
    </source>
</evidence>
<dbReference type="GO" id="GO:0005524">
    <property type="term" value="F:ATP binding"/>
    <property type="evidence" value="ECO:0007669"/>
    <property type="project" value="UniProtKB-UniRule"/>
</dbReference>
<feature type="binding site" evidence="10">
    <location>
        <position position="412"/>
    </location>
    <ligand>
        <name>ATP</name>
        <dbReference type="ChEBI" id="CHEBI:30616"/>
    </ligand>
</feature>
<comment type="function">
    <text evidence="9 10">Key enzyme in the regulation of glycerol uptake and metabolism. Catalyzes the phosphorylation of glycerol to yield sn-glycerol 3-phosphate.</text>
</comment>
<name>A0A543KQ87_9MICO</name>
<dbReference type="FunFam" id="3.30.420.40:FF:000007">
    <property type="entry name" value="Glycerol kinase"/>
    <property type="match status" value="1"/>
</dbReference>
<feature type="binding site" evidence="10">
    <location>
        <position position="267"/>
    </location>
    <ligand>
        <name>ATP</name>
        <dbReference type="ChEBI" id="CHEBI:30616"/>
    </ligand>
</feature>
<feature type="binding site" evidence="10">
    <location>
        <position position="15"/>
    </location>
    <ligand>
        <name>ATP</name>
        <dbReference type="ChEBI" id="CHEBI:30616"/>
    </ligand>
</feature>
<dbReference type="GO" id="GO:0005829">
    <property type="term" value="C:cytosol"/>
    <property type="evidence" value="ECO:0007669"/>
    <property type="project" value="UniProtKB-ARBA"/>
</dbReference>
<feature type="domain" description="Carbohydrate kinase FGGY C-terminal" evidence="13">
    <location>
        <begin position="263"/>
        <end position="451"/>
    </location>
</feature>
<dbReference type="CDD" id="cd07769">
    <property type="entry name" value="ASKHA_NBD_FGGY_GK"/>
    <property type="match status" value="1"/>
</dbReference>
<evidence type="ECO:0000259" key="13">
    <source>
        <dbReference type="Pfam" id="PF02782"/>
    </source>
</evidence>
<dbReference type="Pfam" id="PF02782">
    <property type="entry name" value="FGGY_C"/>
    <property type="match status" value="1"/>
</dbReference>
<feature type="binding site" evidence="10">
    <location>
        <position position="245"/>
    </location>
    <ligand>
        <name>glycerol</name>
        <dbReference type="ChEBI" id="CHEBI:17754"/>
    </ligand>
</feature>
<gene>
    <name evidence="10" type="primary">glpK</name>
    <name evidence="14" type="ORF">FB476_2118</name>
</gene>
<dbReference type="FunFam" id="3.30.420.40:FF:000008">
    <property type="entry name" value="Glycerol kinase"/>
    <property type="match status" value="1"/>
</dbReference>
<evidence type="ECO:0000256" key="7">
    <source>
        <dbReference type="ARBA" id="ARBA00022840"/>
    </source>
</evidence>
<feature type="binding site" evidence="10">
    <location>
        <position position="15"/>
    </location>
    <ligand>
        <name>ADP</name>
        <dbReference type="ChEBI" id="CHEBI:456216"/>
    </ligand>
</feature>
<dbReference type="InterPro" id="IPR005999">
    <property type="entry name" value="Glycerol_kin"/>
</dbReference>
<evidence type="ECO:0000259" key="12">
    <source>
        <dbReference type="Pfam" id="PF00370"/>
    </source>
</evidence>
<dbReference type="Pfam" id="PF00370">
    <property type="entry name" value="FGGY_N"/>
    <property type="match status" value="1"/>
</dbReference>
<feature type="domain" description="Carbohydrate kinase FGGY N-terminal" evidence="12">
    <location>
        <begin position="8"/>
        <end position="252"/>
    </location>
</feature>
<feature type="binding site" evidence="10">
    <location>
        <position position="19"/>
    </location>
    <ligand>
        <name>ADP</name>
        <dbReference type="ChEBI" id="CHEBI:456216"/>
    </ligand>
</feature>
<feature type="binding site" evidence="10">
    <location>
        <position position="246"/>
    </location>
    <ligand>
        <name>glycerol</name>
        <dbReference type="ChEBI" id="CHEBI:17754"/>
    </ligand>
</feature>
<dbReference type="PROSITE" id="PS00933">
    <property type="entry name" value="FGGY_KINASES_1"/>
    <property type="match status" value="1"/>
</dbReference>
<comment type="similarity">
    <text evidence="2 10 11">Belongs to the FGGY kinase family.</text>
</comment>
<dbReference type="RefSeq" id="WP_141818713.1">
    <property type="nucleotide sequence ID" value="NZ_BAAAIL010000002.1"/>
</dbReference>
<dbReference type="NCBIfam" id="TIGR01311">
    <property type="entry name" value="glycerol_kin"/>
    <property type="match status" value="1"/>
</dbReference>
<organism evidence="14 15">
    <name type="scientific">Ornithinimicrobium humiphilum</name>
    <dbReference type="NCBI Taxonomy" id="125288"/>
    <lineage>
        <taxon>Bacteria</taxon>
        <taxon>Bacillati</taxon>
        <taxon>Actinomycetota</taxon>
        <taxon>Actinomycetes</taxon>
        <taxon>Micrococcales</taxon>
        <taxon>Ornithinimicrobiaceae</taxon>
        <taxon>Ornithinimicrobium</taxon>
    </lineage>
</organism>
<comment type="pathway">
    <text evidence="1 10">Polyol metabolism; glycerol degradation via glycerol kinase pathway; sn-glycerol 3-phosphate from glycerol: step 1/1.</text>
</comment>
<comment type="caution">
    <text evidence="14">The sequence shown here is derived from an EMBL/GenBank/DDBJ whole genome shotgun (WGS) entry which is preliminary data.</text>
</comment>
<feature type="binding site" evidence="10">
    <location>
        <position position="85"/>
    </location>
    <ligand>
        <name>sn-glycerol 3-phosphate</name>
        <dbReference type="ChEBI" id="CHEBI:57597"/>
    </ligand>
</feature>
<dbReference type="InterPro" id="IPR018483">
    <property type="entry name" value="Carb_kinase_FGGY_CS"/>
</dbReference>
<feature type="binding site" evidence="10">
    <location>
        <position position="85"/>
    </location>
    <ligand>
        <name>glycerol</name>
        <dbReference type="ChEBI" id="CHEBI:17754"/>
    </ligand>
</feature>
<feature type="binding site" evidence="10">
    <location>
        <position position="245"/>
    </location>
    <ligand>
        <name>sn-glycerol 3-phosphate</name>
        <dbReference type="ChEBI" id="CHEBI:57597"/>
    </ligand>
</feature>
<evidence type="ECO:0000256" key="4">
    <source>
        <dbReference type="ARBA" id="ARBA00022741"/>
    </source>
</evidence>
<dbReference type="Proteomes" id="UP000315133">
    <property type="component" value="Unassembled WGS sequence"/>
</dbReference>
<feature type="binding site" evidence="10">
    <location>
        <position position="311"/>
    </location>
    <ligand>
        <name>ATP</name>
        <dbReference type="ChEBI" id="CHEBI:30616"/>
    </ligand>
</feature>
<feature type="binding site" evidence="10">
    <location>
        <position position="137"/>
    </location>
    <ligand>
        <name>sn-glycerol 3-phosphate</name>
        <dbReference type="ChEBI" id="CHEBI:57597"/>
    </ligand>
</feature>
<evidence type="ECO:0000256" key="5">
    <source>
        <dbReference type="ARBA" id="ARBA00022777"/>
    </source>
</evidence>
<dbReference type="EMBL" id="VFPU01000001">
    <property type="protein sequence ID" value="TQM97214.1"/>
    <property type="molecule type" value="Genomic_DNA"/>
</dbReference>
<keyword evidence="15" id="KW-1185">Reference proteome</keyword>
<dbReference type="PIRSF" id="PIRSF000538">
    <property type="entry name" value="GlpK"/>
    <property type="match status" value="1"/>
</dbReference>
<feature type="binding site" evidence="10">
    <location>
        <position position="86"/>
    </location>
    <ligand>
        <name>sn-glycerol 3-phosphate</name>
        <dbReference type="ChEBI" id="CHEBI:57597"/>
    </ligand>
</feature>
<dbReference type="InterPro" id="IPR018485">
    <property type="entry name" value="FGGY_C"/>
</dbReference>
<dbReference type="GO" id="GO:0019563">
    <property type="term" value="P:glycerol catabolic process"/>
    <property type="evidence" value="ECO:0007669"/>
    <property type="project" value="UniProtKB-UniRule"/>
</dbReference>
<reference evidence="14 15" key="1">
    <citation type="submission" date="2019-06" db="EMBL/GenBank/DDBJ databases">
        <title>Sequencing the genomes of 1000 actinobacteria strains.</title>
        <authorList>
            <person name="Klenk H.-P."/>
        </authorList>
    </citation>
    <scope>NUCLEOTIDE SEQUENCE [LARGE SCALE GENOMIC DNA]</scope>
    <source>
        <strain evidence="14 15">DSM 12362</strain>
    </source>
</reference>
<feature type="binding site" evidence="10">
    <location>
        <position position="137"/>
    </location>
    <ligand>
        <name>glycerol</name>
        <dbReference type="ChEBI" id="CHEBI:17754"/>
    </ligand>
</feature>
<dbReference type="GO" id="GO:0006072">
    <property type="term" value="P:glycerol-3-phosphate metabolic process"/>
    <property type="evidence" value="ECO:0007669"/>
    <property type="project" value="InterPro"/>
</dbReference>
<dbReference type="UniPathway" id="UPA00618">
    <property type="reaction ID" value="UER00672"/>
</dbReference>
<keyword evidence="3 10" id="KW-0808">Transferase</keyword>
<feature type="binding site" evidence="10">
    <location>
        <position position="17"/>
    </location>
    <ligand>
        <name>ATP</name>
        <dbReference type="ChEBI" id="CHEBI:30616"/>
    </ligand>
</feature>
<dbReference type="Gene3D" id="3.30.420.40">
    <property type="match status" value="2"/>
</dbReference>
<feature type="binding site" evidence="10">
    <location>
        <position position="416"/>
    </location>
    <ligand>
        <name>ADP</name>
        <dbReference type="ChEBI" id="CHEBI:456216"/>
    </ligand>
</feature>
<dbReference type="PANTHER" id="PTHR10196:SF69">
    <property type="entry name" value="GLYCEROL KINASE"/>
    <property type="match status" value="1"/>
</dbReference>
<evidence type="ECO:0000256" key="11">
    <source>
        <dbReference type="RuleBase" id="RU003733"/>
    </source>
</evidence>
<evidence type="ECO:0000256" key="10">
    <source>
        <dbReference type="HAMAP-Rule" id="MF_00186"/>
    </source>
</evidence>
<feature type="binding site" evidence="10">
    <location>
        <position position="15"/>
    </location>
    <ligand>
        <name>sn-glycerol 3-phosphate</name>
        <dbReference type="ChEBI" id="CHEBI:57597"/>
    </ligand>
</feature>
<protein>
    <recommendedName>
        <fullName evidence="10">Glycerol kinase</fullName>
        <ecNumber evidence="10">2.7.1.30</ecNumber>
    </recommendedName>
    <alternativeName>
        <fullName evidence="10">ATP:glycerol 3-phosphotransferase</fullName>
    </alternativeName>
    <alternativeName>
        <fullName evidence="10">Glycerokinase</fullName>
        <shortName evidence="10">GK</shortName>
    </alternativeName>
</protein>
<evidence type="ECO:0000256" key="1">
    <source>
        <dbReference type="ARBA" id="ARBA00005190"/>
    </source>
</evidence>
<dbReference type="PROSITE" id="PS00445">
    <property type="entry name" value="FGGY_KINASES_2"/>
    <property type="match status" value="1"/>
</dbReference>
<evidence type="ECO:0000313" key="15">
    <source>
        <dbReference type="Proteomes" id="UP000315133"/>
    </source>
</evidence>
<keyword evidence="7 10" id="KW-0067">ATP-binding</keyword>
<dbReference type="InterPro" id="IPR000577">
    <property type="entry name" value="Carb_kinase_FGGY"/>
</dbReference>
<dbReference type="InterPro" id="IPR043129">
    <property type="entry name" value="ATPase_NBD"/>
</dbReference>
<evidence type="ECO:0000313" key="14">
    <source>
        <dbReference type="EMBL" id="TQM97214.1"/>
    </source>
</evidence>
<keyword evidence="6 10" id="KW-0319">Glycerol metabolism</keyword>
<feature type="binding site" evidence="10">
    <location>
        <position position="311"/>
    </location>
    <ligand>
        <name>ADP</name>
        <dbReference type="ChEBI" id="CHEBI:456216"/>
    </ligand>
</feature>
<dbReference type="InterPro" id="IPR018484">
    <property type="entry name" value="FGGY_N"/>
</dbReference>
<evidence type="ECO:0000256" key="8">
    <source>
        <dbReference type="ARBA" id="ARBA00052101"/>
    </source>
</evidence>
<dbReference type="EC" id="2.7.1.30" evidence="10"/>
<feature type="binding site" evidence="10">
    <location>
        <position position="315"/>
    </location>
    <ligand>
        <name>ATP</name>
        <dbReference type="ChEBI" id="CHEBI:30616"/>
    </ligand>
</feature>
<comment type="catalytic activity">
    <reaction evidence="8 10">
        <text>glycerol + ATP = sn-glycerol 3-phosphate + ADP + H(+)</text>
        <dbReference type="Rhea" id="RHEA:21644"/>
        <dbReference type="ChEBI" id="CHEBI:15378"/>
        <dbReference type="ChEBI" id="CHEBI:17754"/>
        <dbReference type="ChEBI" id="CHEBI:30616"/>
        <dbReference type="ChEBI" id="CHEBI:57597"/>
        <dbReference type="ChEBI" id="CHEBI:456216"/>
        <dbReference type="EC" id="2.7.1.30"/>
    </reaction>
</comment>
<feature type="binding site" evidence="10">
    <location>
        <position position="16"/>
    </location>
    <ligand>
        <name>ATP</name>
        <dbReference type="ChEBI" id="CHEBI:30616"/>
    </ligand>
</feature>
<dbReference type="HAMAP" id="MF_00186">
    <property type="entry name" value="Glycerol_kin"/>
    <property type="match status" value="1"/>
</dbReference>
<feature type="binding site" evidence="10">
    <location>
        <position position="267"/>
    </location>
    <ligand>
        <name>ADP</name>
        <dbReference type="ChEBI" id="CHEBI:456216"/>
    </ligand>
</feature>
<dbReference type="OrthoDB" id="9805576at2"/>
<dbReference type="NCBIfam" id="NF000756">
    <property type="entry name" value="PRK00047.1"/>
    <property type="match status" value="1"/>
</dbReference>
<proteinExistence type="inferred from homology"/>
<evidence type="ECO:0000256" key="2">
    <source>
        <dbReference type="ARBA" id="ARBA00009156"/>
    </source>
</evidence>
<accession>A0A543KQ87</accession>